<gene>
    <name evidence="1" type="ORF">THAPSDRAFT_bd524</name>
</gene>
<dbReference type="GO" id="GO:0016787">
    <property type="term" value="F:hydrolase activity"/>
    <property type="evidence" value="ECO:0007669"/>
    <property type="project" value="UniProtKB-KW"/>
</dbReference>
<dbReference type="GeneID" id="7444421"/>
<name>B8LDX7_THAPS</name>
<dbReference type="STRING" id="35128.B8LDX7"/>
<dbReference type="AlphaFoldDB" id="B8LDX7"/>
<protein>
    <submittedName>
        <fullName evidence="1">H-atpase subunit alpha</fullName>
        <ecNumber evidence="1">3.6.3.14</ecNumber>
    </submittedName>
</protein>
<dbReference type="Gene3D" id="1.20.150.20">
    <property type="entry name" value="ATP synthase alpha/beta chain, C-terminal domain"/>
    <property type="match status" value="1"/>
</dbReference>
<evidence type="ECO:0000313" key="2">
    <source>
        <dbReference type="Proteomes" id="UP000001449"/>
    </source>
</evidence>
<dbReference type="InParanoid" id="B8LDX7"/>
<dbReference type="RefSeq" id="XP_002297235.1">
    <property type="nucleotide sequence ID" value="XM_002297199.1"/>
</dbReference>
<dbReference type="InterPro" id="IPR038376">
    <property type="entry name" value="ATP_synth_asu_C_sf"/>
</dbReference>
<dbReference type="KEGG" id="tps:THAPSDRAFT_bd524"/>
<reference evidence="1 2" key="2">
    <citation type="journal article" date="2008" name="Nature">
        <title>The Phaeodactylum genome reveals the evolutionary history of diatom genomes.</title>
        <authorList>
            <person name="Bowler C."/>
            <person name="Allen A.E."/>
            <person name="Badger J.H."/>
            <person name="Grimwood J."/>
            <person name="Jabbari K."/>
            <person name="Kuo A."/>
            <person name="Maheswari U."/>
            <person name="Martens C."/>
            <person name="Maumus F."/>
            <person name="Otillar R.P."/>
            <person name="Rayko E."/>
            <person name="Salamov A."/>
            <person name="Vandepoele K."/>
            <person name="Beszteri B."/>
            <person name="Gruber A."/>
            <person name="Heijde M."/>
            <person name="Katinka M."/>
            <person name="Mock T."/>
            <person name="Valentin K."/>
            <person name="Verret F."/>
            <person name="Berges J.A."/>
            <person name="Brownlee C."/>
            <person name="Cadoret J.P."/>
            <person name="Chiovitti A."/>
            <person name="Choi C.J."/>
            <person name="Coesel S."/>
            <person name="De Martino A."/>
            <person name="Detter J.C."/>
            <person name="Durkin C."/>
            <person name="Falciatore A."/>
            <person name="Fournet J."/>
            <person name="Haruta M."/>
            <person name="Huysman M.J."/>
            <person name="Jenkins B.D."/>
            <person name="Jiroutova K."/>
            <person name="Jorgensen R.E."/>
            <person name="Joubert Y."/>
            <person name="Kaplan A."/>
            <person name="Kroger N."/>
            <person name="Kroth P.G."/>
            <person name="La Roche J."/>
            <person name="Lindquist E."/>
            <person name="Lommer M."/>
            <person name="Martin-Jezequel V."/>
            <person name="Lopez P.J."/>
            <person name="Lucas S."/>
            <person name="Mangogna M."/>
            <person name="McGinnis K."/>
            <person name="Medlin L.K."/>
            <person name="Montsant A."/>
            <person name="Oudot-Le Secq M.P."/>
            <person name="Napoli C."/>
            <person name="Obornik M."/>
            <person name="Parker M.S."/>
            <person name="Petit J.L."/>
            <person name="Porcel B.M."/>
            <person name="Poulsen N."/>
            <person name="Robison M."/>
            <person name="Rychlewski L."/>
            <person name="Rynearson T.A."/>
            <person name="Schmutz J."/>
            <person name="Shapiro H."/>
            <person name="Siaut M."/>
            <person name="Stanley M."/>
            <person name="Sussman M.R."/>
            <person name="Taylor A.R."/>
            <person name="Vardi A."/>
            <person name="von Dassow P."/>
            <person name="Vyverman W."/>
            <person name="Willis A."/>
            <person name="Wyrwicz L.S."/>
            <person name="Rokhsar D.S."/>
            <person name="Weissenbach J."/>
            <person name="Armbrust E.V."/>
            <person name="Green B.R."/>
            <person name="Van de Peer Y."/>
            <person name="Grigoriev I.V."/>
        </authorList>
    </citation>
    <scope>NUCLEOTIDE SEQUENCE [LARGE SCALE GENOMIC DNA]</scope>
    <source>
        <strain evidence="1 2">CCMP1335</strain>
    </source>
</reference>
<dbReference type="HOGENOM" id="CLU_864634_0_0_1"/>
<dbReference type="PaxDb" id="35128-Thapsdraft524"/>
<dbReference type="Proteomes" id="UP000001449">
    <property type="component" value="Unassembled WGS sequence"/>
</dbReference>
<evidence type="ECO:0000313" key="1">
    <source>
        <dbReference type="EMBL" id="EED86465.1"/>
    </source>
</evidence>
<organism evidence="1 2">
    <name type="scientific">Thalassiosira pseudonana</name>
    <name type="common">Marine diatom</name>
    <name type="synonym">Cyclotella nana</name>
    <dbReference type="NCBI Taxonomy" id="35128"/>
    <lineage>
        <taxon>Eukaryota</taxon>
        <taxon>Sar</taxon>
        <taxon>Stramenopiles</taxon>
        <taxon>Ochrophyta</taxon>
        <taxon>Bacillariophyta</taxon>
        <taxon>Coscinodiscophyceae</taxon>
        <taxon>Thalassiosirophycidae</taxon>
        <taxon>Thalassiosirales</taxon>
        <taxon>Thalassiosiraceae</taxon>
        <taxon>Thalassiosira</taxon>
    </lineage>
</organism>
<reference evidence="1 2" key="1">
    <citation type="journal article" date="2004" name="Science">
        <title>The genome of the diatom Thalassiosira pseudonana: ecology, evolution, and metabolism.</title>
        <authorList>
            <person name="Armbrust E.V."/>
            <person name="Berges J.A."/>
            <person name="Bowler C."/>
            <person name="Green B.R."/>
            <person name="Martinez D."/>
            <person name="Putnam N.H."/>
            <person name="Zhou S."/>
            <person name="Allen A.E."/>
            <person name="Apt K.E."/>
            <person name="Bechner M."/>
            <person name="Brzezinski M.A."/>
            <person name="Chaal B.K."/>
            <person name="Chiovitti A."/>
            <person name="Davis A.K."/>
            <person name="Demarest M.S."/>
            <person name="Detter J.C."/>
            <person name="Glavina T."/>
            <person name="Goodstein D."/>
            <person name="Hadi M.Z."/>
            <person name="Hellsten U."/>
            <person name="Hildebrand M."/>
            <person name="Jenkins B.D."/>
            <person name="Jurka J."/>
            <person name="Kapitonov V.V."/>
            <person name="Kroger N."/>
            <person name="Lau W.W."/>
            <person name="Lane T.W."/>
            <person name="Larimer F.W."/>
            <person name="Lippmeier J.C."/>
            <person name="Lucas S."/>
            <person name="Medina M."/>
            <person name="Montsant A."/>
            <person name="Obornik M."/>
            <person name="Parker M.S."/>
            <person name="Palenik B."/>
            <person name="Pazour G.J."/>
            <person name="Richardson P.M."/>
            <person name="Rynearson T.A."/>
            <person name="Saito M.A."/>
            <person name="Schwartz D.C."/>
            <person name="Thamatrakoln K."/>
            <person name="Valentin K."/>
            <person name="Vardi A."/>
            <person name="Wilkerson F.P."/>
            <person name="Rokhsar D.S."/>
        </authorList>
    </citation>
    <scope>NUCLEOTIDE SEQUENCE [LARGE SCALE GENOMIC DNA]</scope>
    <source>
        <strain evidence="1 2">CCMP1335</strain>
    </source>
</reference>
<dbReference type="EC" id="3.6.3.14" evidence="1"/>
<keyword evidence="1" id="KW-0378">Hydrolase</keyword>
<sequence>MWDITTQFLVQVYGVDAVVKADLQGGSSSEMRGYFSGLIQRAARFNAKKGGGSVTLILLSTLPGEDDLEHDNDEPVFDPSDFDSMSDKIQTRIAMLVKAKVPLTPTNLRKIQIPLPRPSKSEDAKRLALQHVEDLISMSDGQIWFDDKLAESGRSPPLDPSMSMTRVGVGADTRTCRADAPALRSVVGSLRFEFQQAMDMMESNSSASSTTSSIVSSTSAGGAKQVQRRDAFLLAMHQEPNESRKLSHECIALLAAARGHLDGVLQEGGKAGTPEGKDAIDGLMAFIEKKVGEVVNEIDTTLDLSLEGRHTLENAIENYFVK</sequence>
<proteinExistence type="predicted"/>
<dbReference type="EMBL" id="DS999422">
    <property type="protein sequence ID" value="EED86465.1"/>
    <property type="molecule type" value="Genomic_DNA"/>
</dbReference>
<keyword evidence="2" id="KW-1185">Reference proteome</keyword>
<dbReference type="eggNOG" id="KOG1353">
    <property type="taxonomic scope" value="Eukaryota"/>
</dbReference>
<accession>B8LDX7</accession>